<reference evidence="2" key="1">
    <citation type="submission" date="2024-05" db="EMBL/GenBank/DDBJ databases">
        <title>Alkalihalobacillus sp. strain MEB203 novel alkaliphilic bacterium from Lonar Lake, India.</title>
        <authorList>
            <person name="Joshi A."/>
            <person name="Thite S."/>
            <person name="Mengade P."/>
        </authorList>
    </citation>
    <scope>NUCLEOTIDE SEQUENCE</scope>
    <source>
        <strain evidence="2">MEB 203</strain>
    </source>
</reference>
<organism evidence="2 3">
    <name type="scientific">Alkalihalobacterium chitinilyticum</name>
    <dbReference type="NCBI Taxonomy" id="2980103"/>
    <lineage>
        <taxon>Bacteria</taxon>
        <taxon>Bacillati</taxon>
        <taxon>Bacillota</taxon>
        <taxon>Bacilli</taxon>
        <taxon>Bacillales</taxon>
        <taxon>Bacillaceae</taxon>
        <taxon>Alkalihalobacterium</taxon>
    </lineage>
</organism>
<feature type="compositionally biased region" description="Basic and acidic residues" evidence="1">
    <location>
        <begin position="36"/>
        <end position="51"/>
    </location>
</feature>
<feature type="region of interest" description="Disordered" evidence="1">
    <location>
        <begin position="1"/>
        <end position="51"/>
    </location>
</feature>
<comment type="caution">
    <text evidence="2">The sequence shown here is derived from an EMBL/GenBank/DDBJ whole genome shotgun (WGS) entry which is preliminary data.</text>
</comment>
<gene>
    <name evidence="2" type="ORF">N7Z68_01795</name>
</gene>
<keyword evidence="3" id="KW-1185">Reference proteome</keyword>
<dbReference type="EMBL" id="JAOTPO010000001">
    <property type="protein sequence ID" value="MDE5412117.1"/>
    <property type="molecule type" value="Genomic_DNA"/>
</dbReference>
<dbReference type="RefSeq" id="WP_275116738.1">
    <property type="nucleotide sequence ID" value="NZ_JAOTPO010000001.1"/>
</dbReference>
<protein>
    <submittedName>
        <fullName evidence="2">Uncharacterized protein</fullName>
    </submittedName>
</protein>
<name>A0ABT5V9I1_9BACI</name>
<proteinExistence type="predicted"/>
<sequence>MENNNILKENQMNSKKRNNEKMELSSTGFGFVPEASDDKRGSEKRLNDGKD</sequence>
<accession>A0ABT5V9I1</accession>
<evidence type="ECO:0000313" key="3">
    <source>
        <dbReference type="Proteomes" id="UP001148125"/>
    </source>
</evidence>
<evidence type="ECO:0000313" key="2">
    <source>
        <dbReference type="EMBL" id="MDE5412117.1"/>
    </source>
</evidence>
<dbReference type="Proteomes" id="UP001148125">
    <property type="component" value="Unassembled WGS sequence"/>
</dbReference>
<evidence type="ECO:0000256" key="1">
    <source>
        <dbReference type="SAM" id="MobiDB-lite"/>
    </source>
</evidence>
<feature type="compositionally biased region" description="Polar residues" evidence="1">
    <location>
        <begin position="1"/>
        <end position="13"/>
    </location>
</feature>